<dbReference type="AlphaFoldDB" id="A0ABD2HSC3"/>
<accession>A0ABD2HSC3</accession>
<feature type="transmembrane region" description="Helical" evidence="1">
    <location>
        <begin position="158"/>
        <end position="181"/>
    </location>
</feature>
<evidence type="ECO:0000256" key="1">
    <source>
        <dbReference type="SAM" id="Phobius"/>
    </source>
</evidence>
<feature type="transmembrane region" description="Helical" evidence="1">
    <location>
        <begin position="75"/>
        <end position="100"/>
    </location>
</feature>
<evidence type="ECO:0000313" key="3">
    <source>
        <dbReference type="Proteomes" id="UP001620626"/>
    </source>
</evidence>
<protein>
    <submittedName>
        <fullName evidence="2">Uncharacterized protein</fullName>
    </submittedName>
</protein>
<reference evidence="2 3" key="1">
    <citation type="submission" date="2024-10" db="EMBL/GenBank/DDBJ databases">
        <authorList>
            <person name="Kim D."/>
        </authorList>
    </citation>
    <scope>NUCLEOTIDE SEQUENCE [LARGE SCALE GENOMIC DNA]</scope>
    <source>
        <strain evidence="2">BH-2024</strain>
    </source>
</reference>
<sequence length="208" mass="23777">MATILQLCIGVERLMAVSFPNWSNMSGKYSVFKVLITICLIKVIVDKCVDYYGSSKHWETLVRCELSDPANQPEIIGYTVYSMLITVVAEILCYAMLWLISWWRHSLTDLQGKRLLRSISLIMSINLIFNIGTNICFQYVFGWFNLSAFTLSHIARPVAYAFFVLGHCSSAPVLFITSAVYRRAYQSVLWPNHHQVTPIQNLQSQPII</sequence>
<keyword evidence="3" id="KW-1185">Reference proteome</keyword>
<name>A0ABD2HSC3_9BILA</name>
<dbReference type="Proteomes" id="UP001620626">
    <property type="component" value="Unassembled WGS sequence"/>
</dbReference>
<keyword evidence="1" id="KW-1133">Transmembrane helix</keyword>
<keyword evidence="1" id="KW-0812">Transmembrane</keyword>
<dbReference type="EMBL" id="JBICBT010001391">
    <property type="protein sequence ID" value="KAL3069636.1"/>
    <property type="molecule type" value="Genomic_DNA"/>
</dbReference>
<comment type="caution">
    <text evidence="2">The sequence shown here is derived from an EMBL/GenBank/DDBJ whole genome shotgun (WGS) entry which is preliminary data.</text>
</comment>
<organism evidence="2 3">
    <name type="scientific">Heterodera trifolii</name>
    <dbReference type="NCBI Taxonomy" id="157864"/>
    <lineage>
        <taxon>Eukaryota</taxon>
        <taxon>Metazoa</taxon>
        <taxon>Ecdysozoa</taxon>
        <taxon>Nematoda</taxon>
        <taxon>Chromadorea</taxon>
        <taxon>Rhabditida</taxon>
        <taxon>Tylenchina</taxon>
        <taxon>Tylenchomorpha</taxon>
        <taxon>Tylenchoidea</taxon>
        <taxon>Heteroderidae</taxon>
        <taxon>Heteroderinae</taxon>
        <taxon>Heterodera</taxon>
    </lineage>
</organism>
<dbReference type="Gene3D" id="1.20.1070.10">
    <property type="entry name" value="Rhodopsin 7-helix transmembrane proteins"/>
    <property type="match status" value="1"/>
</dbReference>
<proteinExistence type="predicted"/>
<evidence type="ECO:0000313" key="2">
    <source>
        <dbReference type="EMBL" id="KAL3069636.1"/>
    </source>
</evidence>
<feature type="transmembrane region" description="Helical" evidence="1">
    <location>
        <begin position="121"/>
        <end position="146"/>
    </location>
</feature>
<keyword evidence="1" id="KW-0472">Membrane</keyword>
<gene>
    <name evidence="2" type="ORF">niasHT_036428</name>
</gene>
<dbReference type="SUPFAM" id="SSF81321">
    <property type="entry name" value="Family A G protein-coupled receptor-like"/>
    <property type="match status" value="1"/>
</dbReference>